<evidence type="ECO:0000313" key="2">
    <source>
        <dbReference type="Proteomes" id="UP001066276"/>
    </source>
</evidence>
<organism evidence="1 2">
    <name type="scientific">Pleurodeles waltl</name>
    <name type="common">Iberian ribbed newt</name>
    <dbReference type="NCBI Taxonomy" id="8319"/>
    <lineage>
        <taxon>Eukaryota</taxon>
        <taxon>Metazoa</taxon>
        <taxon>Chordata</taxon>
        <taxon>Craniata</taxon>
        <taxon>Vertebrata</taxon>
        <taxon>Euteleostomi</taxon>
        <taxon>Amphibia</taxon>
        <taxon>Batrachia</taxon>
        <taxon>Caudata</taxon>
        <taxon>Salamandroidea</taxon>
        <taxon>Salamandridae</taxon>
        <taxon>Pleurodelinae</taxon>
        <taxon>Pleurodeles</taxon>
    </lineage>
</organism>
<comment type="caution">
    <text evidence="1">The sequence shown here is derived from an EMBL/GenBank/DDBJ whole genome shotgun (WGS) entry which is preliminary data.</text>
</comment>
<gene>
    <name evidence="1" type="ORF">NDU88_003217</name>
</gene>
<sequence>MCGGRILDCHPLPREGEPDLTIGWGSEGPLRHRCDVAPSSASTRLSSAAARSLSPLPPAKAFYARAQLQGRAPALSAAIPHSLRGAVPGSSNPAPLLPIGSDRPVPCSLPCCSPGRVYDSGSINRPGRSR</sequence>
<dbReference type="AlphaFoldDB" id="A0AAV7RHX8"/>
<evidence type="ECO:0000313" key="1">
    <source>
        <dbReference type="EMBL" id="KAJ1150425.1"/>
    </source>
</evidence>
<reference evidence="1" key="1">
    <citation type="journal article" date="2022" name="bioRxiv">
        <title>Sequencing and chromosome-scale assembly of the giantPleurodeles waltlgenome.</title>
        <authorList>
            <person name="Brown T."/>
            <person name="Elewa A."/>
            <person name="Iarovenko S."/>
            <person name="Subramanian E."/>
            <person name="Araus A.J."/>
            <person name="Petzold A."/>
            <person name="Susuki M."/>
            <person name="Suzuki K.-i.T."/>
            <person name="Hayashi T."/>
            <person name="Toyoda A."/>
            <person name="Oliveira C."/>
            <person name="Osipova E."/>
            <person name="Leigh N.D."/>
            <person name="Simon A."/>
            <person name="Yun M.H."/>
        </authorList>
    </citation>
    <scope>NUCLEOTIDE SEQUENCE</scope>
    <source>
        <strain evidence="1">20211129_DDA</strain>
        <tissue evidence="1">Liver</tissue>
    </source>
</reference>
<proteinExistence type="predicted"/>
<dbReference type="EMBL" id="JANPWB010000009">
    <property type="protein sequence ID" value="KAJ1150425.1"/>
    <property type="molecule type" value="Genomic_DNA"/>
</dbReference>
<dbReference type="Proteomes" id="UP001066276">
    <property type="component" value="Chromosome 5"/>
</dbReference>
<keyword evidence="2" id="KW-1185">Reference proteome</keyword>
<protein>
    <submittedName>
        <fullName evidence="1">Uncharacterized protein</fullName>
    </submittedName>
</protein>
<accession>A0AAV7RHX8</accession>
<name>A0AAV7RHX8_PLEWA</name>